<reference evidence="7 8" key="1">
    <citation type="journal article" date="2018" name="Aquat. Microb. Ecol.">
        <title>Gammaproteobacterial methanotrophs dominate.</title>
        <authorList>
            <person name="Rissanen A.J."/>
            <person name="Saarenheimo J."/>
            <person name="Tiirola M."/>
            <person name="Peura S."/>
            <person name="Aalto S.L."/>
            <person name="Karvinen A."/>
            <person name="Nykanen H."/>
        </authorList>
    </citation>
    <scope>NUCLEOTIDE SEQUENCE [LARGE SCALE GENOMIC DNA]</scope>
    <source>
        <strain evidence="7">AMbin10</strain>
    </source>
</reference>
<dbReference type="InterPro" id="IPR036412">
    <property type="entry name" value="HAD-like_sf"/>
</dbReference>
<feature type="transmembrane region" description="Helical" evidence="6">
    <location>
        <begin position="338"/>
        <end position="356"/>
    </location>
</feature>
<feature type="transmembrane region" description="Helical" evidence="6">
    <location>
        <begin position="456"/>
        <end position="474"/>
    </location>
</feature>
<dbReference type="InterPro" id="IPR000537">
    <property type="entry name" value="UbiA_prenyltransferase"/>
</dbReference>
<evidence type="ECO:0000256" key="5">
    <source>
        <dbReference type="ARBA" id="ARBA00023136"/>
    </source>
</evidence>
<keyword evidence="7" id="KW-0808">Transferase</keyword>
<keyword evidence="4 6" id="KW-1133">Transmembrane helix</keyword>
<dbReference type="InterPro" id="IPR023214">
    <property type="entry name" value="HAD_sf"/>
</dbReference>
<accession>A0A2W4QNY7</accession>
<evidence type="ECO:0000256" key="4">
    <source>
        <dbReference type="ARBA" id="ARBA00022989"/>
    </source>
</evidence>
<feature type="transmembrane region" description="Helical" evidence="6">
    <location>
        <begin position="419"/>
        <end position="436"/>
    </location>
</feature>
<dbReference type="Proteomes" id="UP000249396">
    <property type="component" value="Unassembled WGS sequence"/>
</dbReference>
<dbReference type="EMBL" id="QJPH01000442">
    <property type="protein sequence ID" value="PZN73865.1"/>
    <property type="molecule type" value="Genomic_DNA"/>
</dbReference>
<sequence length="477" mass="52868">MSLCPLVVDLDGTLIRTDMLHESVLRILRDRPFDTLRIPYWLSQGKAVLKRHLACRAVFDPSSLPYDRDLLDWLKQQRTQGRTLILCTASDCSIASAIADHLNVFDGVMASDGILNLAGNNKAEALVQRFGLAGFDYAGNSNADLAVWQRARRAVVVNASIGLVKKAEACCKVERVFPSSAVGLTAWRRVLRVHQWLKNLLLFVPLFAAHQITNLDAWLALFLAFFSFNLCASSVYIANDLLDLESDRLHPRKCKRPFASGLVPVWMGVALAPLLLLGSLALARPVGGTFLPWLLFYFGLTCAYSWGLKRLILVDCLALAMLYTLRIIAGAAAADMPLSFWLLAFSVFLFLSLAFVKRYAELQVQLLHGKQKAHGRGYYTSDAPLLQMMGITSGYAAALVLALYLNSETVIRLYRAPEIVWGAVPVILFWVSWMWMQAHRGKMHDDPLVFAMKDKASLLAGVAFAAVLAIGVVGKPW</sequence>
<feature type="transmembrane region" description="Helical" evidence="6">
    <location>
        <begin position="258"/>
        <end position="283"/>
    </location>
</feature>
<proteinExistence type="predicted"/>
<evidence type="ECO:0000313" key="8">
    <source>
        <dbReference type="Proteomes" id="UP000249396"/>
    </source>
</evidence>
<evidence type="ECO:0000256" key="3">
    <source>
        <dbReference type="ARBA" id="ARBA00022692"/>
    </source>
</evidence>
<comment type="subcellular location">
    <subcellularLocation>
        <location evidence="1">Membrane</location>
        <topology evidence="1">Multi-pass membrane protein</topology>
    </subcellularLocation>
</comment>
<dbReference type="AlphaFoldDB" id="A0A2W4QNY7"/>
<protein>
    <submittedName>
        <fullName evidence="7">UbiA family prenyltransferase</fullName>
    </submittedName>
</protein>
<comment type="caution">
    <text evidence="7">The sequence shown here is derived from an EMBL/GenBank/DDBJ whole genome shotgun (WGS) entry which is preliminary data.</text>
</comment>
<dbReference type="Pfam" id="PF01040">
    <property type="entry name" value="UbiA"/>
    <property type="match status" value="1"/>
</dbReference>
<evidence type="ECO:0000313" key="7">
    <source>
        <dbReference type="EMBL" id="PZN73865.1"/>
    </source>
</evidence>
<evidence type="ECO:0000256" key="1">
    <source>
        <dbReference type="ARBA" id="ARBA00004141"/>
    </source>
</evidence>
<feature type="transmembrane region" description="Helical" evidence="6">
    <location>
        <begin position="289"/>
        <end position="306"/>
    </location>
</feature>
<dbReference type="Gene3D" id="1.10.357.140">
    <property type="entry name" value="UbiA prenyltransferase"/>
    <property type="match status" value="1"/>
</dbReference>
<evidence type="ECO:0000256" key="2">
    <source>
        <dbReference type="ARBA" id="ARBA00022475"/>
    </source>
</evidence>
<keyword evidence="5 6" id="KW-0472">Membrane</keyword>
<feature type="transmembrane region" description="Helical" evidence="6">
    <location>
        <begin position="218"/>
        <end position="238"/>
    </location>
</feature>
<organism evidence="7 8">
    <name type="scientific">Candidatus Methylumidiphilus alinenensis</name>
    <dbReference type="NCBI Taxonomy" id="2202197"/>
    <lineage>
        <taxon>Bacteria</taxon>
        <taxon>Pseudomonadati</taxon>
        <taxon>Pseudomonadota</taxon>
        <taxon>Gammaproteobacteria</taxon>
        <taxon>Methylococcales</taxon>
        <taxon>Candidatus Methylumidiphilus</taxon>
    </lineage>
</organism>
<dbReference type="CDD" id="cd13963">
    <property type="entry name" value="PT_UbiA_2"/>
    <property type="match status" value="1"/>
</dbReference>
<keyword evidence="2" id="KW-1003">Cell membrane</keyword>
<dbReference type="InterPro" id="IPR044878">
    <property type="entry name" value="UbiA_sf"/>
</dbReference>
<name>A0A2W4QNY7_9GAMM</name>
<keyword evidence="3 6" id="KW-0812">Transmembrane</keyword>
<dbReference type="NCBIfam" id="NF006088">
    <property type="entry name" value="PRK08238.1"/>
    <property type="match status" value="1"/>
</dbReference>
<feature type="transmembrane region" description="Helical" evidence="6">
    <location>
        <begin position="385"/>
        <end position="407"/>
    </location>
</feature>
<evidence type="ECO:0000256" key="6">
    <source>
        <dbReference type="SAM" id="Phobius"/>
    </source>
</evidence>
<dbReference type="GO" id="GO:0016765">
    <property type="term" value="F:transferase activity, transferring alkyl or aryl (other than methyl) groups"/>
    <property type="evidence" value="ECO:0007669"/>
    <property type="project" value="InterPro"/>
</dbReference>
<dbReference type="Gene3D" id="3.40.50.1000">
    <property type="entry name" value="HAD superfamily/HAD-like"/>
    <property type="match status" value="1"/>
</dbReference>
<dbReference type="SUPFAM" id="SSF56784">
    <property type="entry name" value="HAD-like"/>
    <property type="match status" value="1"/>
</dbReference>
<dbReference type="GO" id="GO:0016020">
    <property type="term" value="C:membrane"/>
    <property type="evidence" value="ECO:0007669"/>
    <property type="project" value="UniProtKB-SubCell"/>
</dbReference>
<gene>
    <name evidence="7" type="ORF">DM484_22045</name>
</gene>